<keyword evidence="6" id="KW-1185">Reference proteome</keyword>
<dbReference type="InterPro" id="IPR026822">
    <property type="entry name" value="Spp2/MOS2_G-patch"/>
</dbReference>
<dbReference type="SMART" id="SM00443">
    <property type="entry name" value="G_patch"/>
    <property type="match status" value="1"/>
</dbReference>
<dbReference type="InterPro" id="IPR045166">
    <property type="entry name" value="Spp2-like"/>
</dbReference>
<evidence type="ECO:0000313" key="6">
    <source>
        <dbReference type="Proteomes" id="UP001431209"/>
    </source>
</evidence>
<dbReference type="PROSITE" id="PS50174">
    <property type="entry name" value="G_PATCH"/>
    <property type="match status" value="1"/>
</dbReference>
<comment type="caution">
    <text evidence="5">The sequence shown here is derived from an EMBL/GenBank/DDBJ whole genome shotgun (WGS) entry which is preliminary data.</text>
</comment>
<evidence type="ECO:0000256" key="1">
    <source>
        <dbReference type="ARBA" id="ARBA00004123"/>
    </source>
</evidence>
<accession>A0AAW2YRA9</accession>
<dbReference type="Gene3D" id="2.30.30.140">
    <property type="match status" value="1"/>
</dbReference>
<dbReference type="GO" id="GO:0005681">
    <property type="term" value="C:spliceosomal complex"/>
    <property type="evidence" value="ECO:0007669"/>
    <property type="project" value="TreeGrafter"/>
</dbReference>
<comment type="subcellular location">
    <subcellularLocation>
        <location evidence="1">Nucleus</location>
    </subcellularLocation>
</comment>
<evidence type="ECO:0000259" key="4">
    <source>
        <dbReference type="PROSITE" id="PS50174"/>
    </source>
</evidence>
<dbReference type="Pfam" id="PF25088">
    <property type="entry name" value="GPKOW_C"/>
    <property type="match status" value="1"/>
</dbReference>
<dbReference type="Pfam" id="PF12656">
    <property type="entry name" value="G-patch_2"/>
    <property type="match status" value="1"/>
</dbReference>
<dbReference type="PANTHER" id="PTHR15818">
    <property type="entry name" value="G PATCH AND KOW-CONTAINING"/>
    <property type="match status" value="1"/>
</dbReference>
<evidence type="ECO:0000256" key="2">
    <source>
        <dbReference type="ARBA" id="ARBA00023242"/>
    </source>
</evidence>
<dbReference type="AlphaFoldDB" id="A0AAW2YRA9"/>
<dbReference type="InterPro" id="IPR000467">
    <property type="entry name" value="G_patch_dom"/>
</dbReference>
<dbReference type="GO" id="GO:0003676">
    <property type="term" value="F:nucleic acid binding"/>
    <property type="evidence" value="ECO:0007669"/>
    <property type="project" value="InterPro"/>
</dbReference>
<evidence type="ECO:0000256" key="3">
    <source>
        <dbReference type="SAM" id="MobiDB-lite"/>
    </source>
</evidence>
<evidence type="ECO:0000313" key="5">
    <source>
        <dbReference type="EMBL" id="KAL0479913.1"/>
    </source>
</evidence>
<dbReference type="Proteomes" id="UP001431209">
    <property type="component" value="Unassembled WGS sequence"/>
</dbReference>
<name>A0AAW2YRA9_9EUKA</name>
<organism evidence="5 6">
    <name type="scientific">Acrasis kona</name>
    <dbReference type="NCBI Taxonomy" id="1008807"/>
    <lineage>
        <taxon>Eukaryota</taxon>
        <taxon>Discoba</taxon>
        <taxon>Heterolobosea</taxon>
        <taxon>Tetramitia</taxon>
        <taxon>Eutetramitia</taxon>
        <taxon>Acrasidae</taxon>
        <taxon>Acrasis</taxon>
    </lineage>
</organism>
<feature type="region of interest" description="Disordered" evidence="3">
    <location>
        <begin position="59"/>
        <end position="81"/>
    </location>
</feature>
<proteinExistence type="predicted"/>
<dbReference type="EMBL" id="JAOPGA020000605">
    <property type="protein sequence ID" value="KAL0479913.1"/>
    <property type="molecule type" value="Genomic_DNA"/>
</dbReference>
<dbReference type="PANTHER" id="PTHR15818:SF2">
    <property type="entry name" value="G-PATCH DOMAIN AND KOW MOTIFS-CONTAINING PROTEIN"/>
    <property type="match status" value="1"/>
</dbReference>
<dbReference type="GO" id="GO:0000398">
    <property type="term" value="P:mRNA splicing, via spliceosome"/>
    <property type="evidence" value="ECO:0007669"/>
    <property type="project" value="InterPro"/>
</dbReference>
<reference evidence="5 6" key="1">
    <citation type="submission" date="2024-03" db="EMBL/GenBank/DDBJ databases">
        <title>The Acrasis kona genome and developmental transcriptomes reveal deep origins of eukaryotic multicellular pathways.</title>
        <authorList>
            <person name="Sheikh S."/>
            <person name="Fu C.-J."/>
            <person name="Brown M.W."/>
            <person name="Baldauf S.L."/>
        </authorList>
    </citation>
    <scope>NUCLEOTIDE SEQUENCE [LARGE SCALE GENOMIC DNA]</scope>
    <source>
        <strain evidence="5 6">ATCC MYA-3509</strain>
    </source>
</reference>
<feature type="domain" description="G-patch" evidence="4">
    <location>
        <begin position="98"/>
        <end position="143"/>
    </location>
</feature>
<sequence>MSESKISFSVSSAKNKLQKKPENIIANNEGTIRFENNRIVNAEENTKQPVVIPCKGNTFMSTKSEELNKNPTSKRPREDDNLSFQFDKMQKTESQIAIKDFGVAMLMGMGWKKGQAYGRSDKVVEPIQASQRPKLAGIGANITDVMDGESYNKSMESDVTLEEFWMNKSSKRIERDVIVNVVDGLYDGLFGRMSGKSSLFEVRISCDYLEPFPNALRELNEHHDVRSFAHNQFCFKQKDVVKEEIKNKKQDYEHVDNTPPSDIKWVVPRLRVRIISKHYARGRYYNTKAIVHDVPERHYCTLQDEQTGKLLENVEERMLETYIPRELNTKIQCVSGKYRGKRGIMIDKDKKREMCTLQVVDERDDDYGEAFTEHFDSVCEYV</sequence>
<keyword evidence="2" id="KW-0539">Nucleus</keyword>
<protein>
    <submittedName>
        <fullName evidence="5">G-patch domain and KOW motifs-containing protein</fullName>
    </submittedName>
</protein>
<gene>
    <name evidence="5" type="ORF">AKO1_007357</name>
</gene>